<gene>
    <name evidence="1" type="ORF">LTR24_009033</name>
</gene>
<accession>A0ABR0JY64</accession>
<dbReference type="EMBL" id="JAVRRG010000178">
    <property type="protein sequence ID" value="KAK5079687.1"/>
    <property type="molecule type" value="Genomic_DNA"/>
</dbReference>
<name>A0ABR0JY64_9EURO</name>
<protein>
    <submittedName>
        <fullName evidence="1">Uncharacterized protein</fullName>
    </submittedName>
</protein>
<dbReference type="Proteomes" id="UP001345013">
    <property type="component" value="Unassembled WGS sequence"/>
</dbReference>
<reference evidence="1 2" key="1">
    <citation type="submission" date="2023-08" db="EMBL/GenBank/DDBJ databases">
        <title>Black Yeasts Isolated from many extreme environments.</title>
        <authorList>
            <person name="Coleine C."/>
            <person name="Stajich J.E."/>
            <person name="Selbmann L."/>
        </authorList>
    </citation>
    <scope>NUCLEOTIDE SEQUENCE [LARGE SCALE GENOMIC DNA]</scope>
    <source>
        <strain evidence="1 2">CCFEE 5885</strain>
    </source>
</reference>
<evidence type="ECO:0000313" key="1">
    <source>
        <dbReference type="EMBL" id="KAK5079687.1"/>
    </source>
</evidence>
<proteinExistence type="predicted"/>
<organism evidence="1 2">
    <name type="scientific">Lithohypha guttulata</name>
    <dbReference type="NCBI Taxonomy" id="1690604"/>
    <lineage>
        <taxon>Eukaryota</taxon>
        <taxon>Fungi</taxon>
        <taxon>Dikarya</taxon>
        <taxon>Ascomycota</taxon>
        <taxon>Pezizomycotina</taxon>
        <taxon>Eurotiomycetes</taxon>
        <taxon>Chaetothyriomycetidae</taxon>
        <taxon>Chaetothyriales</taxon>
        <taxon>Trichomeriaceae</taxon>
        <taxon>Lithohypha</taxon>
    </lineage>
</organism>
<keyword evidence="2" id="KW-1185">Reference proteome</keyword>
<evidence type="ECO:0000313" key="2">
    <source>
        <dbReference type="Proteomes" id="UP001345013"/>
    </source>
</evidence>
<sequence length="307" mass="35174">MSEPTPPTTWFDLPKEVQDHVLRYVFAGKTIIMRPSRARYGHITKNGWILRVSKHFVSRRQVLDAIARHSRMVFTTSMALEHTLSILDSVQRSSVRSIDLDCGWTDLFINFHRVRAVFPRIEEVELSRYQMEDDLPTLYFDRKAKLFQALRSNHGDSCQDLGPDEEAEDESEYPCSLGCHDAVRTPTAYSIEYDFDAGHIEVEEAQALMQEEIIYWPAIPGRQFIADAMSFGIEVKFLLGMNLEPNDCRCRFLVRGSNSRTTFSTKNMCLRIKLESLNINGIGDIVIPQTFSKGFFDRAPTGIKSYG</sequence>
<comment type="caution">
    <text evidence="1">The sequence shown here is derived from an EMBL/GenBank/DDBJ whole genome shotgun (WGS) entry which is preliminary data.</text>
</comment>